<evidence type="ECO:0000313" key="4">
    <source>
        <dbReference type="EMBL" id="GLQ17643.1"/>
    </source>
</evidence>
<dbReference type="PIRSF" id="PIRSF012702">
    <property type="entry name" value="UCP012702"/>
    <property type="match status" value="1"/>
</dbReference>
<reference evidence="4" key="2">
    <citation type="submission" date="2023-01" db="EMBL/GenBank/DDBJ databases">
        <title>Draft genome sequence of Maritalea porphyrae strain NBRC 107169.</title>
        <authorList>
            <person name="Sun Q."/>
            <person name="Mori K."/>
        </authorList>
    </citation>
    <scope>NUCLEOTIDE SEQUENCE</scope>
    <source>
        <strain evidence="4">NBRC 107169</strain>
    </source>
</reference>
<sequence>MTKRFFTAVLATESNTFSPIAIDRRGFEASLYAKPGEHPETPTLCSAPLTEGRAWAKKRGYEWIEGTAAWADPAGLINREAYESLRDEILDQLRAALPLDGVVLGLHGAMVANGYDDPEGDLLARIREIVGPNVIVCATFDPHSQLSQKRVEALDFFLAFKEFPHIDFVERAQDLLRILDETIAGNVKPSVSVFDCKMIDVFPTSFEPMRSFIDDIMHIENADTEVLSISVIHGFMASDVPEMGSKLVVVTNNNKAQGDKLAKELGMRLFDMRGKVMPEQINETQAVGQALSISSNKPVVIADVWDNPGGGTAGDATVLLQELISRGATNVAVGTIWDPIAVQICFAAGEGATVPLRFGAKSAPFTGNPIDKTVTIKKLVADAEQRFGDSYVPMGDIATIAFDGIEVVLNSTRAQSFDKSLFTVAGVDYASKDILLIKSTNHFYDSFAPIAATILYCSAGRPYPNNPATNAYKKAPKNIWPMIEDPHGLSNAV</sequence>
<keyword evidence="5" id="KW-1185">Reference proteome</keyword>
<evidence type="ECO:0000313" key="5">
    <source>
        <dbReference type="Proteomes" id="UP001161405"/>
    </source>
</evidence>
<dbReference type="Pfam" id="PF07364">
    <property type="entry name" value="DUF1485"/>
    <property type="match status" value="1"/>
</dbReference>
<keyword evidence="1" id="KW-0645">Protease</keyword>
<keyword evidence="1" id="KW-0482">Metalloprotease</keyword>
<evidence type="ECO:0000259" key="3">
    <source>
        <dbReference type="Pfam" id="PF07364"/>
    </source>
</evidence>
<evidence type="ECO:0000256" key="1">
    <source>
        <dbReference type="PIRNR" id="PIRNR012702"/>
    </source>
</evidence>
<dbReference type="InterPro" id="IPR010799">
    <property type="entry name" value="MlrC_C"/>
</dbReference>
<name>A0ABQ5UQU7_9HYPH</name>
<dbReference type="Pfam" id="PF07171">
    <property type="entry name" value="MlrC_C"/>
    <property type="match status" value="1"/>
</dbReference>
<dbReference type="InterPro" id="IPR015995">
    <property type="entry name" value="MlrC_N"/>
</dbReference>
<reference evidence="4" key="1">
    <citation type="journal article" date="2014" name="Int. J. Syst. Evol. Microbiol.">
        <title>Complete genome of a new Firmicutes species belonging to the dominant human colonic microbiota ('Ruminococcus bicirculans') reveals two chromosomes and a selective capacity to utilize plant glucans.</title>
        <authorList>
            <consortium name="NISC Comparative Sequencing Program"/>
            <person name="Wegmann U."/>
            <person name="Louis P."/>
            <person name="Goesmann A."/>
            <person name="Henrissat B."/>
            <person name="Duncan S.H."/>
            <person name="Flint H.J."/>
        </authorList>
    </citation>
    <scope>NUCLEOTIDE SEQUENCE</scope>
    <source>
        <strain evidence="4">NBRC 107169</strain>
    </source>
</reference>
<proteinExistence type="inferred from homology"/>
<keyword evidence="1" id="KW-0378">Hydrolase</keyword>
<comment type="function">
    <text evidence="1">Involved in peptidolytic degradation of cyclic heptapeptide hepatotoxin microcystin (MC).</text>
</comment>
<organism evidence="4 5">
    <name type="scientific">Maritalea porphyrae</name>
    <dbReference type="NCBI Taxonomy" id="880732"/>
    <lineage>
        <taxon>Bacteria</taxon>
        <taxon>Pseudomonadati</taxon>
        <taxon>Pseudomonadota</taxon>
        <taxon>Alphaproteobacteria</taxon>
        <taxon>Hyphomicrobiales</taxon>
        <taxon>Devosiaceae</taxon>
        <taxon>Maritalea</taxon>
    </lineage>
</organism>
<comment type="similarity">
    <text evidence="1">Belongs to the peptidase M81 family.</text>
</comment>
<dbReference type="InterPro" id="IPR009197">
    <property type="entry name" value="MlrC"/>
</dbReference>
<dbReference type="EMBL" id="BSNI01000002">
    <property type="protein sequence ID" value="GLQ17643.1"/>
    <property type="molecule type" value="Genomic_DNA"/>
</dbReference>
<keyword evidence="1" id="KW-0479">Metal-binding</keyword>
<dbReference type="RefSeq" id="WP_284363947.1">
    <property type="nucleotide sequence ID" value="NZ_BSNI01000002.1"/>
</dbReference>
<gene>
    <name evidence="4" type="ORF">GCM10007879_18920</name>
</gene>
<evidence type="ECO:0000259" key="2">
    <source>
        <dbReference type="Pfam" id="PF07171"/>
    </source>
</evidence>
<comment type="cofactor">
    <cofactor evidence="1">
        <name>Zn(2+)</name>
        <dbReference type="ChEBI" id="CHEBI:29105"/>
    </cofactor>
    <text evidence="1">Binds 1 zinc ion per subunit.</text>
</comment>
<protein>
    <recommendedName>
        <fullName evidence="1">Microcystinase C</fullName>
        <shortName evidence="1">MlrC</shortName>
    </recommendedName>
</protein>
<comment type="caution">
    <text evidence="4">The sequence shown here is derived from an EMBL/GenBank/DDBJ whole genome shotgun (WGS) entry which is preliminary data.</text>
</comment>
<dbReference type="Proteomes" id="UP001161405">
    <property type="component" value="Unassembled WGS sequence"/>
</dbReference>
<feature type="domain" description="Microcystin LR degradation protein MlrC C-terminal" evidence="2">
    <location>
        <begin position="301"/>
        <end position="474"/>
    </location>
</feature>
<accession>A0ABQ5UQU7</accession>
<feature type="domain" description="Microcystin LR degradation protein MlrC N-terminal" evidence="3">
    <location>
        <begin position="4"/>
        <end position="290"/>
    </location>
</feature>